<proteinExistence type="inferred from homology"/>
<evidence type="ECO:0000313" key="3">
    <source>
        <dbReference type="Proteomes" id="UP000183567"/>
    </source>
</evidence>
<comment type="similarity">
    <text evidence="1">Belongs to the fungal fucose-specific lectin family.</text>
</comment>
<dbReference type="SUPFAM" id="SSF89372">
    <property type="entry name" value="Fucose-specific lectin"/>
    <property type="match status" value="1"/>
</dbReference>
<reference evidence="2 3" key="1">
    <citation type="submission" date="2016-03" db="EMBL/GenBank/DDBJ databases">
        <title>Comparative genomics of the ectomycorrhizal sister species Rhizopogon vinicolor and Rhizopogon vesiculosus (Basidiomycota: Boletales) reveals a divergence of the mating type B locus.</title>
        <authorList>
            <person name="Mujic A.B."/>
            <person name="Kuo A."/>
            <person name="Tritt A."/>
            <person name="Lipzen A."/>
            <person name="Chen C."/>
            <person name="Johnson J."/>
            <person name="Sharma A."/>
            <person name="Barry K."/>
            <person name="Grigoriev I.V."/>
            <person name="Spatafora J.W."/>
        </authorList>
    </citation>
    <scope>NUCLEOTIDE SEQUENCE [LARGE SCALE GENOMIC DNA]</scope>
    <source>
        <strain evidence="2 3">AM-OR11-056</strain>
    </source>
</reference>
<dbReference type="STRING" id="180088.A0A1J8R0U5"/>
<protein>
    <submittedName>
        <fullName evidence="2">Uncharacterized protein</fullName>
    </submittedName>
</protein>
<comment type="caution">
    <text evidence="2">The sequence shown here is derived from an EMBL/GenBank/DDBJ whole genome shotgun (WGS) entry which is preliminary data.</text>
</comment>
<dbReference type="Pfam" id="PF07938">
    <property type="entry name" value="Fungal_lectin"/>
    <property type="match status" value="1"/>
</dbReference>
<dbReference type="Proteomes" id="UP000183567">
    <property type="component" value="Unassembled WGS sequence"/>
</dbReference>
<dbReference type="OrthoDB" id="407298at2759"/>
<dbReference type="EMBL" id="LVVM01001105">
    <property type="protein sequence ID" value="OJA19281.1"/>
    <property type="molecule type" value="Genomic_DNA"/>
</dbReference>
<dbReference type="AlphaFoldDB" id="A0A1J8R0U5"/>
<organism evidence="2 3">
    <name type="scientific">Rhizopogon vesiculosus</name>
    <dbReference type="NCBI Taxonomy" id="180088"/>
    <lineage>
        <taxon>Eukaryota</taxon>
        <taxon>Fungi</taxon>
        <taxon>Dikarya</taxon>
        <taxon>Basidiomycota</taxon>
        <taxon>Agaricomycotina</taxon>
        <taxon>Agaricomycetes</taxon>
        <taxon>Agaricomycetidae</taxon>
        <taxon>Boletales</taxon>
        <taxon>Suillineae</taxon>
        <taxon>Rhizopogonaceae</taxon>
        <taxon>Rhizopogon</taxon>
    </lineage>
</organism>
<dbReference type="InterPro" id="IPR012475">
    <property type="entry name" value="Fungal_lectin"/>
</dbReference>
<name>A0A1J8R0U5_9AGAM</name>
<sequence>MSKSRILPSNFIGTTMAGVQVEDGQFRIYYQGKDYKLYEMQLDNPDDTQYSLFNLSDFTPDARINTPIAAFAWNGLQDIRVYYITATSKVQEIIHTAQGGWFPGDTLGTAVENSSCLYAQVRASLPQASLRVGFQSTKSPQTITEAYLVDPNEGWKTRVF</sequence>
<keyword evidence="3" id="KW-1185">Reference proteome</keyword>
<accession>A0A1J8R0U5</accession>
<gene>
    <name evidence="2" type="ORF">AZE42_04500</name>
</gene>
<evidence type="ECO:0000313" key="2">
    <source>
        <dbReference type="EMBL" id="OJA19281.1"/>
    </source>
</evidence>
<evidence type="ECO:0000256" key="1">
    <source>
        <dbReference type="ARBA" id="ARBA00009042"/>
    </source>
</evidence>
<dbReference type="Gene3D" id="2.120.10.70">
    <property type="entry name" value="Fucose-specific lectin"/>
    <property type="match status" value="1"/>
</dbReference>